<evidence type="ECO:0000256" key="1">
    <source>
        <dbReference type="SAM" id="Coils"/>
    </source>
</evidence>
<evidence type="ECO:0000313" key="2">
    <source>
        <dbReference type="EMBL" id="CAF3776961.1"/>
    </source>
</evidence>
<accession>A0A818ZU27</accession>
<proteinExistence type="predicted"/>
<dbReference type="EMBL" id="CAJOBR010005510">
    <property type="protein sequence ID" value="CAF4820335.1"/>
    <property type="molecule type" value="Genomic_DNA"/>
</dbReference>
<protein>
    <submittedName>
        <fullName evidence="2">Uncharacterized protein</fullName>
    </submittedName>
</protein>
<name>A0A818ZU27_9BILA</name>
<gene>
    <name evidence="2" type="ORF">GRG538_LOCUS32829</name>
    <name evidence="3" type="ORF">QYT958_LOCUS25019</name>
</gene>
<dbReference type="EMBL" id="CAJNYT010005824">
    <property type="protein sequence ID" value="CAF3776961.1"/>
    <property type="molecule type" value="Genomic_DNA"/>
</dbReference>
<dbReference type="AlphaFoldDB" id="A0A818ZU27"/>
<evidence type="ECO:0000313" key="4">
    <source>
        <dbReference type="Proteomes" id="UP000663872"/>
    </source>
</evidence>
<reference evidence="2" key="1">
    <citation type="submission" date="2021-02" db="EMBL/GenBank/DDBJ databases">
        <authorList>
            <person name="Nowell W R."/>
        </authorList>
    </citation>
    <scope>NUCLEOTIDE SEQUENCE</scope>
</reference>
<feature type="coiled-coil region" evidence="1">
    <location>
        <begin position="536"/>
        <end position="563"/>
    </location>
</feature>
<evidence type="ECO:0000313" key="3">
    <source>
        <dbReference type="EMBL" id="CAF4820335.1"/>
    </source>
</evidence>
<dbReference type="Proteomes" id="UP000663872">
    <property type="component" value="Unassembled WGS sequence"/>
</dbReference>
<keyword evidence="1" id="KW-0175">Coiled coil</keyword>
<dbReference type="Proteomes" id="UP000663848">
    <property type="component" value="Unassembled WGS sequence"/>
</dbReference>
<comment type="caution">
    <text evidence="2">The sequence shown here is derived from an EMBL/GenBank/DDBJ whole genome shotgun (WGS) entry which is preliminary data.</text>
</comment>
<sequence length="769" mass="91736">MNTNNIDHQGYWDELPSQTQLRRIREEKKWNPIQQQLKKKQRGGGNRKLNSFRKACRAKQSLEQRIKMLIEMHQANKSIQKRKEDVSTWNSSHTIKFSIDKNQDQFNKCQTTTRMIPSSTSTQPMKVNHLSKEDWRQSSKLIPNYYRLSPDTFKQLILKDIPTTHYDQIQQCLTNTELLKCLQKLANLWSHFVQLKIEEDYWNYVDNLHLLVMIWLSEDVSKEIIQENSIDWDPKRTKTNVRYRKTDVQNKLQQIEYNLSKHQSQLSSKFNLQNETHVKDSIDIVMKAFAIILQNDLNPFHVHFEQKKLLVHFNFHDAYLVKSFYDLDPTEEQILLYVFLLTMTTTNTNSYNQEEEQQDETLQYFDKMSSDLPWNIREKSEAKEKLDKMEEQNLSEKMSQLSTSATHGKHPIKIMKEIRDQLEIIPNYLTKQNTSFKELIHRVLSSITTTEESKQNDNTIDELRKIAISLYKIMVIQTYQYLWKIYFKSGTGQLIILSETKHKLSYSTTLPIWPKEIKTIVVSNNKGKTNENEICLKFVNEQLNELERQLKRYQQELNIQANNYQGYTLSIQEIIKTFIEENLNSSLYKKIEHQVEVIYYDYHIRALKLEYFQQQPNEYQKQLMIQICQSKYEQETSEQEYEFLKQQIAFYNLPSQLFECSKIFHHLSIDSIQNLTVQEVLMKQFKEVAIQSRITLFNMYLKSAENQREEYKNKHEANVKKMDASQHTLNKNEKLSSTLVQLIHERCNKISERMKCIYKFKSESIPSKP</sequence>
<organism evidence="2 4">
    <name type="scientific">Rotaria socialis</name>
    <dbReference type="NCBI Taxonomy" id="392032"/>
    <lineage>
        <taxon>Eukaryota</taxon>
        <taxon>Metazoa</taxon>
        <taxon>Spiralia</taxon>
        <taxon>Gnathifera</taxon>
        <taxon>Rotifera</taxon>
        <taxon>Eurotatoria</taxon>
        <taxon>Bdelloidea</taxon>
        <taxon>Philodinida</taxon>
        <taxon>Philodinidae</taxon>
        <taxon>Rotaria</taxon>
    </lineage>
</organism>